<proteinExistence type="evidence at transcript level"/>
<feature type="chain" id="PRO_5044189998" evidence="1">
    <location>
        <begin position="19"/>
        <end position="162"/>
    </location>
</feature>
<protein>
    <submittedName>
        <fullName evidence="2">Heteropteran venom family 4 protein 1</fullName>
    </submittedName>
</protein>
<name>A0AB38ZE96_9HEMI</name>
<dbReference type="EMBL" id="PP510779">
    <property type="protein sequence ID" value="WXH71704.1"/>
    <property type="molecule type" value="mRNA"/>
</dbReference>
<feature type="signal peptide" evidence="1">
    <location>
        <begin position="1"/>
        <end position="18"/>
    </location>
</feature>
<keyword evidence="1" id="KW-0732">Signal</keyword>
<accession>A0AB38ZE96</accession>
<evidence type="ECO:0000313" key="2">
    <source>
        <dbReference type="EMBL" id="WXH71704.1"/>
    </source>
</evidence>
<evidence type="ECO:0000256" key="1">
    <source>
        <dbReference type="SAM" id="SignalP"/>
    </source>
</evidence>
<reference evidence="2" key="1">
    <citation type="submission" date="2024-03" db="EMBL/GenBank/DDBJ databases">
        <authorList>
            <person name="Jin J.A."/>
            <person name="King G.A."/>
            <person name="Walker A."/>
        </authorList>
    </citation>
    <scope>NUCLEOTIDE SEQUENCE</scope>
</reference>
<dbReference type="AlphaFoldDB" id="A0AB38ZE96"/>
<sequence>MIVLRLAILITLAISAYAEMKNCSVKKSKVDYEVHTRQCCTKVVGYQTCVVAETGLAAWKQSKPVDSISITVQVAGEPIMKMEFSADTMTEEKTKKCVNNMYMNNVCLFVKRVKPKDWRKGGIGLCYTLSMKVHEYSGDKCIYLKGKEFIDLPIKQHMTDLD</sequence>
<organism evidence="2">
    <name type="scientific">Ectomocoris sp</name>
    <dbReference type="NCBI Taxonomy" id="3104572"/>
    <lineage>
        <taxon>Eukaryota</taxon>
        <taxon>Metazoa</taxon>
        <taxon>Ecdysozoa</taxon>
        <taxon>Arthropoda</taxon>
        <taxon>Hexapoda</taxon>
        <taxon>Insecta</taxon>
        <taxon>Pterygota</taxon>
        <taxon>Neoptera</taxon>
        <taxon>Paraneoptera</taxon>
        <taxon>Hemiptera</taxon>
        <taxon>Heteroptera</taxon>
        <taxon>Panheteroptera</taxon>
        <taxon>Cimicomorpha</taxon>
        <taxon>Reduviidae</taxon>
        <taxon>Peiratinae</taxon>
        <taxon>Ectomocoris</taxon>
    </lineage>
</organism>